<keyword evidence="4 5" id="KW-0694">RNA-binding</keyword>
<dbReference type="KEGG" id="shs:STEHIDRAFT_28098"/>
<evidence type="ECO:0000256" key="6">
    <source>
        <dbReference type="SAM" id="MobiDB-lite"/>
    </source>
</evidence>
<dbReference type="GO" id="GO:0010468">
    <property type="term" value="P:regulation of gene expression"/>
    <property type="evidence" value="ECO:0007669"/>
    <property type="project" value="TreeGrafter"/>
</dbReference>
<gene>
    <name evidence="10" type="ORF">STEHIDRAFT_28098</name>
    <name evidence="9" type="ORF">STEHIDRAFT_34753</name>
</gene>
<dbReference type="SUPFAM" id="SSF54768">
    <property type="entry name" value="dsRNA-binding domain-like"/>
    <property type="match status" value="1"/>
</dbReference>
<dbReference type="EMBL" id="JH687453">
    <property type="protein sequence ID" value="EIM79006.1"/>
    <property type="molecule type" value="Genomic_DNA"/>
</dbReference>
<proteinExistence type="predicted"/>
<dbReference type="SMART" id="SM00358">
    <property type="entry name" value="DSRM"/>
    <property type="match status" value="1"/>
</dbReference>
<dbReference type="PROSITE" id="PS50137">
    <property type="entry name" value="DS_RBD"/>
    <property type="match status" value="1"/>
</dbReference>
<dbReference type="OrthoDB" id="2392202at2759"/>
<evidence type="ECO:0000259" key="7">
    <source>
        <dbReference type="PROSITE" id="PS50137"/>
    </source>
</evidence>
<dbReference type="AlphaFoldDB" id="R7RVM0"/>
<evidence type="ECO:0000256" key="2">
    <source>
        <dbReference type="ARBA" id="ARBA00022759"/>
    </source>
</evidence>
<dbReference type="Pfam" id="PF00035">
    <property type="entry name" value="dsrm"/>
    <property type="match status" value="1"/>
</dbReference>
<dbReference type="SUPFAM" id="SSF69065">
    <property type="entry name" value="RNase III domain-like"/>
    <property type="match status" value="1"/>
</dbReference>
<dbReference type="CDD" id="cd10845">
    <property type="entry name" value="DSRM_RNAse_III_family"/>
    <property type="match status" value="1"/>
</dbReference>
<evidence type="ECO:0000256" key="3">
    <source>
        <dbReference type="ARBA" id="ARBA00022801"/>
    </source>
</evidence>
<dbReference type="EMBL" id="JH687409">
    <property type="protein sequence ID" value="EIM79151.1"/>
    <property type="molecule type" value="Genomic_DNA"/>
</dbReference>
<keyword evidence="3" id="KW-0378">Hydrolase</keyword>
<feature type="domain" description="DRBM" evidence="7">
    <location>
        <begin position="211"/>
        <end position="285"/>
    </location>
</feature>
<dbReference type="InterPro" id="IPR036389">
    <property type="entry name" value="RNase_III_sf"/>
</dbReference>
<keyword evidence="1" id="KW-0540">Nuclease</keyword>
<dbReference type="PROSITE" id="PS50142">
    <property type="entry name" value="RNASE_3_2"/>
    <property type="match status" value="1"/>
</dbReference>
<dbReference type="GeneID" id="18804384"/>
<reference evidence="11" key="1">
    <citation type="journal article" date="2012" name="Science">
        <title>The Paleozoic origin of enzymatic lignin decomposition reconstructed from 31 fungal genomes.</title>
        <authorList>
            <person name="Floudas D."/>
            <person name="Binder M."/>
            <person name="Riley R."/>
            <person name="Barry K."/>
            <person name="Blanchette R.A."/>
            <person name="Henrissat B."/>
            <person name="Martinez A.T."/>
            <person name="Otillar R."/>
            <person name="Spatafora J.W."/>
            <person name="Yadav J.S."/>
            <person name="Aerts A."/>
            <person name="Benoit I."/>
            <person name="Boyd A."/>
            <person name="Carlson A."/>
            <person name="Copeland A."/>
            <person name="Coutinho P.M."/>
            <person name="de Vries R.P."/>
            <person name="Ferreira P."/>
            <person name="Findley K."/>
            <person name="Foster B."/>
            <person name="Gaskell J."/>
            <person name="Glotzer D."/>
            <person name="Gorecki P."/>
            <person name="Heitman J."/>
            <person name="Hesse C."/>
            <person name="Hori C."/>
            <person name="Igarashi K."/>
            <person name="Jurgens J.A."/>
            <person name="Kallen N."/>
            <person name="Kersten P."/>
            <person name="Kohler A."/>
            <person name="Kuees U."/>
            <person name="Kumar T.K.A."/>
            <person name="Kuo A."/>
            <person name="LaButti K."/>
            <person name="Larrondo L.F."/>
            <person name="Lindquist E."/>
            <person name="Ling A."/>
            <person name="Lombard V."/>
            <person name="Lucas S."/>
            <person name="Lundell T."/>
            <person name="Martin R."/>
            <person name="McLaughlin D.J."/>
            <person name="Morgenstern I."/>
            <person name="Morin E."/>
            <person name="Murat C."/>
            <person name="Nagy L.G."/>
            <person name="Nolan M."/>
            <person name="Ohm R.A."/>
            <person name="Patyshakuliyeva A."/>
            <person name="Rokas A."/>
            <person name="Ruiz-Duenas F.J."/>
            <person name="Sabat G."/>
            <person name="Salamov A."/>
            <person name="Samejima M."/>
            <person name="Schmutz J."/>
            <person name="Slot J.C."/>
            <person name="St John F."/>
            <person name="Stenlid J."/>
            <person name="Sun H."/>
            <person name="Sun S."/>
            <person name="Syed K."/>
            <person name="Tsang A."/>
            <person name="Wiebenga A."/>
            <person name="Young D."/>
            <person name="Pisabarro A."/>
            <person name="Eastwood D.C."/>
            <person name="Martin F."/>
            <person name="Cullen D."/>
            <person name="Grigoriev I.V."/>
            <person name="Hibbett D.S."/>
        </authorList>
    </citation>
    <scope>NUCLEOTIDE SEQUENCE [LARGE SCALE GENOMIC DNA]</scope>
    <source>
        <strain evidence="11">FP-91666</strain>
    </source>
</reference>
<dbReference type="OMA" id="DDWIIAY"/>
<protein>
    <recommendedName>
        <fullName evidence="12">DRBM domain-containing protein</fullName>
    </recommendedName>
</protein>
<feature type="domain" description="RNase III" evidence="8">
    <location>
        <begin position="1"/>
        <end position="115"/>
    </location>
</feature>
<feature type="non-terminal residue" evidence="10">
    <location>
        <position position="1"/>
    </location>
</feature>
<evidence type="ECO:0000256" key="1">
    <source>
        <dbReference type="ARBA" id="ARBA00022722"/>
    </source>
</evidence>
<dbReference type="Proteomes" id="UP000053927">
    <property type="component" value="Unassembled WGS sequence"/>
</dbReference>
<dbReference type="Gene3D" id="1.10.1520.10">
    <property type="entry name" value="Ribonuclease III domain"/>
    <property type="match status" value="1"/>
</dbReference>
<dbReference type="RefSeq" id="XP_007311896.1">
    <property type="nucleotide sequence ID" value="XM_007311834.1"/>
</dbReference>
<organism evidence="10 11">
    <name type="scientific">Stereum hirsutum (strain FP-91666)</name>
    <name type="common">White-rot fungus</name>
    <dbReference type="NCBI Taxonomy" id="721885"/>
    <lineage>
        <taxon>Eukaryota</taxon>
        <taxon>Fungi</taxon>
        <taxon>Dikarya</taxon>
        <taxon>Basidiomycota</taxon>
        <taxon>Agaricomycotina</taxon>
        <taxon>Agaricomycetes</taxon>
        <taxon>Russulales</taxon>
        <taxon>Stereaceae</taxon>
        <taxon>Stereum</taxon>
    </lineage>
</organism>
<evidence type="ECO:0008006" key="12">
    <source>
        <dbReference type="Google" id="ProtNLM"/>
    </source>
</evidence>
<feature type="region of interest" description="Disordered" evidence="6">
    <location>
        <begin position="160"/>
        <end position="191"/>
    </location>
</feature>
<evidence type="ECO:0000313" key="11">
    <source>
        <dbReference type="Proteomes" id="UP000053927"/>
    </source>
</evidence>
<dbReference type="PANTHER" id="PTHR11207:SF0">
    <property type="entry name" value="RIBONUCLEASE 3"/>
    <property type="match status" value="1"/>
</dbReference>
<dbReference type="GeneID" id="18804519"/>
<dbReference type="KEGG" id="shs:STEHIDRAFT_34753"/>
<dbReference type="Gene3D" id="3.30.160.20">
    <property type="match status" value="1"/>
</dbReference>
<evidence type="ECO:0000313" key="9">
    <source>
        <dbReference type="EMBL" id="EIM79006.1"/>
    </source>
</evidence>
<dbReference type="InterPro" id="IPR000999">
    <property type="entry name" value="RNase_III_dom"/>
</dbReference>
<dbReference type="InterPro" id="IPR014720">
    <property type="entry name" value="dsRBD_dom"/>
</dbReference>
<keyword evidence="2" id="KW-0255">Endonuclease</keyword>
<reference evidence="10" key="2">
    <citation type="submission" date="2012-05" db="EMBL/GenBank/DDBJ databases">
        <title>The Paleozoic origin of enzymatic mechanisms for decay of lignin reconstructed using 31 fungal genomes.</title>
        <authorList>
            <consortium name="US DOE Joint Genome Institute (JGI-PGF)"/>
            <person name="Floudas D."/>
            <person name="Binder M."/>
            <person name="Riley R."/>
            <person name="Barry K."/>
            <person name="Blanchette R.A."/>
            <person name="Henrissat B."/>
            <person name="Martinez A.T."/>
            <person name="Otillar R."/>
            <person name="Spatafora J.W."/>
            <person name="Yadav J.S."/>
            <person name="Aerts A."/>
            <person name="Benoit I."/>
            <person name="Boyd A."/>
            <person name="Carlson A."/>
            <person name="Copeland A."/>
            <person name="Coutinho P.M."/>
            <person name="de Vries R.P."/>
            <person name="Ferreira P."/>
            <person name="Findley K."/>
            <person name="Foster B."/>
            <person name="Gaskell J."/>
            <person name="Glotzer D."/>
            <person name="Gorecki P."/>
            <person name="Heitman J."/>
            <person name="Hesse C."/>
            <person name="Hori C."/>
            <person name="Igarashi K."/>
            <person name="Jurgens J.A."/>
            <person name="Kallen N."/>
            <person name="Kersten P."/>
            <person name="Kohler A."/>
            <person name="Kues U."/>
            <person name="Kumar T.K."/>
            <person name="Kuo A."/>
            <person name="LaButti K."/>
            <person name="Larrondo L.F."/>
            <person name="Lindquist E."/>
            <person name="Ling A."/>
            <person name="Lombard V."/>
            <person name="Lucas S."/>
            <person name="Lundell T."/>
            <person name="Martin R."/>
            <person name="McLaughlin D.J."/>
            <person name="Morgenstern I."/>
            <person name="Morin E."/>
            <person name="Murat C."/>
            <person name="Nagy L.G."/>
            <person name="Nolan M."/>
            <person name="Ohm R.A."/>
            <person name="Patyshakuliyeva A."/>
            <person name="Rokas A."/>
            <person name="Ruiz-Duenas F.J."/>
            <person name="Sabat G."/>
            <person name="Salamov A."/>
            <person name="Samejima M."/>
            <person name="Schmutz J."/>
            <person name="Slot J.C."/>
            <person name="St Johnn"/>
            <person name="F"/>
            <person name="Stenlid J."/>
            <person name="Sun H."/>
            <person name="Sun S."/>
            <person name="Syed K."/>
            <person name="Tsang A."/>
            <person name="Wiebenga A."/>
            <person name="Young D."/>
            <person name="Pisabarro A."/>
            <person name="Eastwood D.C."/>
            <person name="Martin F."/>
            <person name="Cullen D."/>
            <person name="Grigoriev I.V."/>
            <person name="Hibbett D.S."/>
        </authorList>
    </citation>
    <scope>NUCLEOTIDE SEQUENCE</scope>
    <source>
        <strain evidence="10">FP-91666 SS1</strain>
    </source>
</reference>
<evidence type="ECO:0000256" key="5">
    <source>
        <dbReference type="PROSITE-ProRule" id="PRU00266"/>
    </source>
</evidence>
<dbReference type="RefSeq" id="XP_007311750.1">
    <property type="nucleotide sequence ID" value="XM_007311688.1"/>
</dbReference>
<feature type="non-terminal residue" evidence="10">
    <location>
        <position position="285"/>
    </location>
</feature>
<evidence type="ECO:0000256" key="4">
    <source>
        <dbReference type="ARBA" id="ARBA00022884"/>
    </source>
</evidence>
<feature type="compositionally biased region" description="Pro residues" evidence="6">
    <location>
        <begin position="175"/>
        <end position="191"/>
    </location>
</feature>
<dbReference type="eggNOG" id="ENOG502SNSJ">
    <property type="taxonomic scope" value="Eukaryota"/>
</dbReference>
<dbReference type="GO" id="GO:0003725">
    <property type="term" value="F:double-stranded RNA binding"/>
    <property type="evidence" value="ECO:0007669"/>
    <property type="project" value="TreeGrafter"/>
</dbReference>
<dbReference type="GO" id="GO:0006396">
    <property type="term" value="P:RNA processing"/>
    <property type="evidence" value="ECO:0007669"/>
    <property type="project" value="InterPro"/>
</dbReference>
<sequence length="285" mass="31531">DMMLDVFTHRSVRFAGAPPNEDFGDSLRLACVGQKVLALAVTSALFSQRPILNAWTLETQIGDTLSDSKIDDWIIAYKMRDKMRCSPDARDSLTEPKETLLLFHSYVGAVYLQRGLPVVLNWIGKLVDDNFEDVAPGLPTQPGQQSRNIRLLNNMKRMKIEPSPSPKLRHIEPPFSTPPPPPPQPPPPISMAPPMSNGHYVQASPTYFQCNPVQPTAAFLPAFNQLAAQRKHAIEWQAQSTGPSHAPAWTVNCLVDGFQKGYGTGKSKQLAKEAAARQAFHNLGW</sequence>
<evidence type="ECO:0000313" key="10">
    <source>
        <dbReference type="EMBL" id="EIM79151.1"/>
    </source>
</evidence>
<evidence type="ECO:0000259" key="8">
    <source>
        <dbReference type="PROSITE" id="PS50142"/>
    </source>
</evidence>
<accession>R7RVM0</accession>
<keyword evidence="11" id="KW-1185">Reference proteome</keyword>
<dbReference type="GO" id="GO:0004525">
    <property type="term" value="F:ribonuclease III activity"/>
    <property type="evidence" value="ECO:0007669"/>
    <property type="project" value="InterPro"/>
</dbReference>
<dbReference type="PANTHER" id="PTHR11207">
    <property type="entry name" value="RIBONUCLEASE III"/>
    <property type="match status" value="1"/>
</dbReference>
<name>R7RVM0_STEHR</name>